<dbReference type="SUPFAM" id="SSF48029">
    <property type="entry name" value="FliG"/>
    <property type="match status" value="1"/>
</dbReference>
<dbReference type="Gene3D" id="1.20.5.490">
    <property type="entry name" value="Single helix bin"/>
    <property type="match status" value="1"/>
</dbReference>
<dbReference type="InterPro" id="IPR006668">
    <property type="entry name" value="Mg_transptr_MgtE_intracell_dom"/>
</dbReference>
<evidence type="ECO:0000313" key="5">
    <source>
        <dbReference type="EMBL" id="GGJ97911.1"/>
    </source>
</evidence>
<keyword evidence="3" id="KW-0472">Membrane</keyword>
<dbReference type="AlphaFoldDB" id="A0A8J3FAP2"/>
<evidence type="ECO:0000313" key="6">
    <source>
        <dbReference type="Proteomes" id="UP000637720"/>
    </source>
</evidence>
<name>A0A8J3FAP2_9BACI</name>
<keyword evidence="3" id="KW-0812">Transmembrane</keyword>
<feature type="domain" description="Magnesium transporter MgtE intracellular" evidence="4">
    <location>
        <begin position="142"/>
        <end position="196"/>
    </location>
</feature>
<comment type="caution">
    <text evidence="5">The sequence shown here is derived from an EMBL/GenBank/DDBJ whole genome shotgun (WGS) entry which is preliminary data.</text>
</comment>
<gene>
    <name evidence="5" type="ORF">GCM10007043_09790</name>
</gene>
<evidence type="ECO:0000256" key="3">
    <source>
        <dbReference type="SAM" id="Phobius"/>
    </source>
</evidence>
<dbReference type="Proteomes" id="UP000637720">
    <property type="component" value="Unassembled WGS sequence"/>
</dbReference>
<protein>
    <recommendedName>
        <fullName evidence="4">Magnesium transporter MgtE intracellular domain-containing protein</fullName>
    </recommendedName>
</protein>
<evidence type="ECO:0000256" key="1">
    <source>
        <dbReference type="SAM" id="Coils"/>
    </source>
</evidence>
<feature type="region of interest" description="Disordered" evidence="2">
    <location>
        <begin position="59"/>
        <end position="86"/>
    </location>
</feature>
<dbReference type="Pfam" id="PF03448">
    <property type="entry name" value="MgtE_N"/>
    <property type="match status" value="1"/>
</dbReference>
<proteinExistence type="predicted"/>
<evidence type="ECO:0000259" key="4">
    <source>
        <dbReference type="Pfam" id="PF03448"/>
    </source>
</evidence>
<evidence type="ECO:0000256" key="2">
    <source>
        <dbReference type="SAM" id="MobiDB-lite"/>
    </source>
</evidence>
<accession>A0A8J3FAP2</accession>
<reference evidence="5" key="1">
    <citation type="journal article" date="2014" name="Int. J. Syst. Evol. Microbiol.">
        <title>Complete genome sequence of Corynebacterium casei LMG S-19264T (=DSM 44701T), isolated from a smear-ripened cheese.</title>
        <authorList>
            <consortium name="US DOE Joint Genome Institute (JGI-PGF)"/>
            <person name="Walter F."/>
            <person name="Albersmeier A."/>
            <person name="Kalinowski J."/>
            <person name="Ruckert C."/>
        </authorList>
    </citation>
    <scope>NUCLEOTIDE SEQUENCE</scope>
    <source>
        <strain evidence="5">JCM 14719</strain>
    </source>
</reference>
<sequence length="310" mass="33828">MTVERVDERPYGKGEWFFYVVLLPVLFAAVLLGIVLTVLGVDVPGALWRGANAVPGLARLVPDPPEQPGANAAEQPAGKEGEEADRSVLQAQLQAKEAEVRTLRERLAERDREIQILNQKVASLQQDLRGKRLTDEEREARLKETAQLYAGMPPTKAARILEAMTREEAALVLARMRPETRAKVLAQMHPQRAAELSMRLANETPAEDPDIAALQARIAELERQLDAAERRAGSSAQEVAASLARMSPKEAAAVVLELTRQQPNHAVAVLAAMDAGARGAIFDQLAKEHPALVARLTRLLLNVAPQGVQR</sequence>
<keyword evidence="1" id="KW-0175">Coiled coil</keyword>
<keyword evidence="6" id="KW-1185">Reference proteome</keyword>
<dbReference type="Gene3D" id="1.10.220.30">
    <property type="match status" value="1"/>
</dbReference>
<dbReference type="InterPro" id="IPR011002">
    <property type="entry name" value="FliG_a-hlx"/>
</dbReference>
<feature type="transmembrane region" description="Helical" evidence="3">
    <location>
        <begin position="16"/>
        <end position="39"/>
    </location>
</feature>
<keyword evidence="3" id="KW-1133">Transmembrane helix</keyword>
<feature type="compositionally biased region" description="Basic and acidic residues" evidence="2">
    <location>
        <begin position="77"/>
        <end position="86"/>
    </location>
</feature>
<dbReference type="EMBL" id="BMOF01000014">
    <property type="protein sequence ID" value="GGJ97911.1"/>
    <property type="molecule type" value="Genomic_DNA"/>
</dbReference>
<feature type="coiled-coil region" evidence="1">
    <location>
        <begin position="211"/>
        <end position="238"/>
    </location>
</feature>
<organism evidence="5 6">
    <name type="scientific">Calditerricola satsumensis</name>
    <dbReference type="NCBI Taxonomy" id="373054"/>
    <lineage>
        <taxon>Bacteria</taxon>
        <taxon>Bacillati</taxon>
        <taxon>Bacillota</taxon>
        <taxon>Bacilli</taxon>
        <taxon>Bacillales</taxon>
        <taxon>Bacillaceae</taxon>
        <taxon>Calditerricola</taxon>
    </lineage>
</organism>
<reference evidence="5" key="2">
    <citation type="submission" date="2020-09" db="EMBL/GenBank/DDBJ databases">
        <authorList>
            <person name="Sun Q."/>
            <person name="Ohkuma M."/>
        </authorList>
    </citation>
    <scope>NUCLEOTIDE SEQUENCE</scope>
    <source>
        <strain evidence="5">JCM 14719</strain>
    </source>
</reference>